<evidence type="ECO:0000256" key="3">
    <source>
        <dbReference type="ARBA" id="ARBA00022692"/>
    </source>
</evidence>
<feature type="transmembrane region" description="Helical" evidence="6">
    <location>
        <begin position="279"/>
        <end position="300"/>
    </location>
</feature>
<keyword evidence="5 6" id="KW-0472">Membrane</keyword>
<dbReference type="PANTHER" id="PTHR30294:SF38">
    <property type="entry name" value="TRANSPORT PERMEASE PROTEIN"/>
    <property type="match status" value="1"/>
</dbReference>
<name>A0A2R5EY12_9BACL</name>
<dbReference type="RefSeq" id="WP_108993235.1">
    <property type="nucleotide sequence ID" value="NZ_BDQX01000163.1"/>
</dbReference>
<dbReference type="AlphaFoldDB" id="A0A2R5EY12"/>
<dbReference type="PANTHER" id="PTHR30294">
    <property type="entry name" value="MEMBRANE COMPONENT OF ABC TRANSPORTER YHHJ-RELATED"/>
    <property type="match status" value="1"/>
</dbReference>
<dbReference type="EMBL" id="BDQX01000163">
    <property type="protein sequence ID" value="GBG08251.1"/>
    <property type="molecule type" value="Genomic_DNA"/>
</dbReference>
<keyword evidence="3 6" id="KW-0812">Transmembrane</keyword>
<gene>
    <name evidence="8" type="ORF">PAT3040_02823</name>
</gene>
<dbReference type="InterPro" id="IPR051449">
    <property type="entry name" value="ABC-2_transporter_component"/>
</dbReference>
<evidence type="ECO:0000256" key="1">
    <source>
        <dbReference type="ARBA" id="ARBA00004651"/>
    </source>
</evidence>
<comment type="subcellular location">
    <subcellularLocation>
        <location evidence="1">Cell membrane</location>
        <topology evidence="1">Multi-pass membrane protein</topology>
    </subcellularLocation>
</comment>
<protein>
    <recommendedName>
        <fullName evidence="7">ABC-2 type transporter transmembrane domain-containing protein</fullName>
    </recommendedName>
</protein>
<sequence>MGIFFRKDFLTYWRDRKELLIAILMPLVLIFVMSFALPNWFGNETPSIHMKIGFVVEDDAASGIAAFKESLGGSGRTEGEIAALAAAADDLNPVLLLRGLLDSEEFRGIAEVVETDAAAALGQLENGKWTAIVTIPAGYTQSGLGGMLLGQEETVPLRITAEETSMELDVLRDVLGDYYRSLNFSMAIDTVTKASGFVPTGGVDTALAPIGGIEQVEGFRVITSSQYFTLSMSVLFSMFMAMTTATKAMTEKREHVFQRILLSGARPVQYVAGKAMSTFCMTMLQAVIAFLVCHFVLNLFPGESLSFWLGVSALVTVYCIGMAGLATIFTSVTFRLKEDSASGLMMIVVMVFGTLGGGFVPVYVLPDWMRGIGEWTPNGMALAAYTDWIQQGIVPDLYKSTVLLLIFSVAAIIVGIAMFPRKGRI</sequence>
<evidence type="ECO:0000313" key="8">
    <source>
        <dbReference type="EMBL" id="GBG08251.1"/>
    </source>
</evidence>
<dbReference type="Pfam" id="PF12698">
    <property type="entry name" value="ABC2_membrane_3"/>
    <property type="match status" value="1"/>
</dbReference>
<evidence type="ECO:0000313" key="9">
    <source>
        <dbReference type="Proteomes" id="UP000245202"/>
    </source>
</evidence>
<organism evidence="8 9">
    <name type="scientific">Paenibacillus agaridevorans</name>
    <dbReference type="NCBI Taxonomy" id="171404"/>
    <lineage>
        <taxon>Bacteria</taxon>
        <taxon>Bacillati</taxon>
        <taxon>Bacillota</taxon>
        <taxon>Bacilli</taxon>
        <taxon>Bacillales</taxon>
        <taxon>Paenibacillaceae</taxon>
        <taxon>Paenibacillus</taxon>
    </lineage>
</organism>
<feature type="transmembrane region" description="Helical" evidence="6">
    <location>
        <begin position="227"/>
        <end position="245"/>
    </location>
</feature>
<keyword evidence="2" id="KW-1003">Cell membrane</keyword>
<feature type="domain" description="ABC-2 type transporter transmembrane" evidence="7">
    <location>
        <begin position="19"/>
        <end position="416"/>
    </location>
</feature>
<evidence type="ECO:0000256" key="6">
    <source>
        <dbReference type="SAM" id="Phobius"/>
    </source>
</evidence>
<dbReference type="GO" id="GO:0005886">
    <property type="term" value="C:plasma membrane"/>
    <property type="evidence" value="ECO:0007669"/>
    <property type="project" value="UniProtKB-SubCell"/>
</dbReference>
<proteinExistence type="predicted"/>
<reference evidence="8 9" key="1">
    <citation type="submission" date="2017-08" db="EMBL/GenBank/DDBJ databases">
        <title>Substantial Increase in Enzyme Production by Combined Drug-Resistance Mutations in Paenibacillus agaridevorans.</title>
        <authorList>
            <person name="Tanaka Y."/>
            <person name="Funane K."/>
            <person name="Hosaka T."/>
            <person name="Shiwa Y."/>
            <person name="Fujita N."/>
            <person name="Miyazaki T."/>
            <person name="Yoshikawa H."/>
            <person name="Murakami K."/>
            <person name="Kasahara K."/>
            <person name="Inaoka T."/>
            <person name="Hiraga Y."/>
            <person name="Ochi K."/>
        </authorList>
    </citation>
    <scope>NUCLEOTIDE SEQUENCE [LARGE SCALE GENOMIC DNA]</scope>
    <source>
        <strain evidence="8 9">T-3040</strain>
    </source>
</reference>
<accession>A0A2R5EY12</accession>
<evidence type="ECO:0000256" key="2">
    <source>
        <dbReference type="ARBA" id="ARBA00022475"/>
    </source>
</evidence>
<feature type="transmembrane region" description="Helical" evidence="6">
    <location>
        <begin position="306"/>
        <end position="332"/>
    </location>
</feature>
<feature type="transmembrane region" description="Helical" evidence="6">
    <location>
        <begin position="20"/>
        <end position="41"/>
    </location>
</feature>
<evidence type="ECO:0000256" key="4">
    <source>
        <dbReference type="ARBA" id="ARBA00022989"/>
    </source>
</evidence>
<evidence type="ECO:0000256" key="5">
    <source>
        <dbReference type="ARBA" id="ARBA00023136"/>
    </source>
</evidence>
<evidence type="ECO:0000259" key="7">
    <source>
        <dbReference type="Pfam" id="PF12698"/>
    </source>
</evidence>
<dbReference type="GO" id="GO:0140359">
    <property type="term" value="F:ABC-type transporter activity"/>
    <property type="evidence" value="ECO:0007669"/>
    <property type="project" value="InterPro"/>
</dbReference>
<keyword evidence="9" id="KW-1185">Reference proteome</keyword>
<keyword evidence="4 6" id="KW-1133">Transmembrane helix</keyword>
<feature type="transmembrane region" description="Helical" evidence="6">
    <location>
        <begin position="397"/>
        <end position="419"/>
    </location>
</feature>
<feature type="transmembrane region" description="Helical" evidence="6">
    <location>
        <begin position="344"/>
        <end position="365"/>
    </location>
</feature>
<dbReference type="Proteomes" id="UP000245202">
    <property type="component" value="Unassembled WGS sequence"/>
</dbReference>
<comment type="caution">
    <text evidence="8">The sequence shown here is derived from an EMBL/GenBank/DDBJ whole genome shotgun (WGS) entry which is preliminary data.</text>
</comment>
<dbReference type="InterPro" id="IPR013525">
    <property type="entry name" value="ABC2_TM"/>
</dbReference>